<comment type="caution">
    <text evidence="2">The sequence shown here is derived from an EMBL/GenBank/DDBJ whole genome shotgun (WGS) entry which is preliminary data.</text>
</comment>
<keyword evidence="1" id="KW-0812">Transmembrane</keyword>
<name>A0A4U2Z9T2_9BACT</name>
<keyword evidence="1" id="KW-0472">Membrane</keyword>
<evidence type="ECO:0000313" key="2">
    <source>
        <dbReference type="EMBL" id="TKI71256.1"/>
    </source>
</evidence>
<evidence type="ECO:0000313" key="3">
    <source>
        <dbReference type="Proteomes" id="UP000309561"/>
    </source>
</evidence>
<keyword evidence="1" id="KW-1133">Transmembrane helix</keyword>
<feature type="transmembrane region" description="Helical" evidence="1">
    <location>
        <begin position="39"/>
        <end position="61"/>
    </location>
</feature>
<dbReference type="AlphaFoldDB" id="A0A4U2Z9T2"/>
<dbReference type="OrthoDB" id="5368548at2"/>
<gene>
    <name evidence="2" type="ORF">FCU45_02430</name>
</gene>
<reference evidence="2 3" key="1">
    <citation type="submission" date="2019-04" db="EMBL/GenBank/DDBJ databases">
        <title>Sulfurimonas crateris sp. nov. a facultative anaerobic sulfur-oxidizing chemolithautotrophic bacterium isolated from a terrestrial mud vulcano.</title>
        <authorList>
            <person name="Ratnikova N.M."/>
            <person name="Slobodkin A.I."/>
            <person name="Merkel A.Y."/>
            <person name="Novikov A."/>
            <person name="Bonch-Osmolovskaya E.A."/>
            <person name="Slobodkina G.B."/>
        </authorList>
    </citation>
    <scope>NUCLEOTIDE SEQUENCE [LARGE SCALE GENOMIC DNA]</scope>
    <source>
        <strain evidence="2 3">SN118</strain>
    </source>
</reference>
<sequence length="145" mass="16148">MKNNIIFNILLSIGAGYLLAELQSFLGTTYLTNFLKQNLITLLVALIAINSATLSIVLTKVRELLDKSGQQGAFGNTKKQMILSVNEQVILIVVAMLLLIVQDSDFIKLHVEYVTFLNVLIIGCFVYALRILHDTAKSVFVILDY</sequence>
<protein>
    <submittedName>
        <fullName evidence="2">Uncharacterized protein</fullName>
    </submittedName>
</protein>
<feature type="transmembrane region" description="Helical" evidence="1">
    <location>
        <begin position="7"/>
        <end position="27"/>
    </location>
</feature>
<feature type="transmembrane region" description="Helical" evidence="1">
    <location>
        <begin position="113"/>
        <end position="132"/>
    </location>
</feature>
<dbReference type="RefSeq" id="WP_137011910.1">
    <property type="nucleotide sequence ID" value="NZ_SZPX01000001.1"/>
</dbReference>
<organism evidence="2 3">
    <name type="scientific">Sulfurimonas crateris</name>
    <dbReference type="NCBI Taxonomy" id="2574727"/>
    <lineage>
        <taxon>Bacteria</taxon>
        <taxon>Pseudomonadati</taxon>
        <taxon>Campylobacterota</taxon>
        <taxon>Epsilonproteobacteria</taxon>
        <taxon>Campylobacterales</taxon>
        <taxon>Sulfurimonadaceae</taxon>
        <taxon>Sulfurimonas</taxon>
    </lineage>
</organism>
<evidence type="ECO:0000256" key="1">
    <source>
        <dbReference type="SAM" id="Phobius"/>
    </source>
</evidence>
<dbReference type="Proteomes" id="UP000309561">
    <property type="component" value="Unassembled WGS sequence"/>
</dbReference>
<proteinExistence type="predicted"/>
<accession>A0A4U2Z9T2</accession>
<feature type="transmembrane region" description="Helical" evidence="1">
    <location>
        <begin position="82"/>
        <end position="101"/>
    </location>
</feature>
<dbReference type="EMBL" id="SZPX01000001">
    <property type="protein sequence ID" value="TKI71256.1"/>
    <property type="molecule type" value="Genomic_DNA"/>
</dbReference>
<keyword evidence="3" id="KW-1185">Reference proteome</keyword>